<dbReference type="GO" id="GO:0005737">
    <property type="term" value="C:cytoplasm"/>
    <property type="evidence" value="ECO:0007669"/>
    <property type="project" value="UniProtKB-SubCell"/>
</dbReference>
<evidence type="ECO:0000256" key="7">
    <source>
        <dbReference type="ARBA" id="ARBA00022553"/>
    </source>
</evidence>
<sequence length="512" mass="54378">MSAYQQYKQAVASSNVKNALACFAPTAPTVVCVPTAAGADGSQASLVHFVSTLIAQREHMNNEERILSTVVSSDRLQIVEESIVSMVHDAPIDWFLPQVKPTRKRVVFPLVTIVHLDPATTKMQTMHMYWDQASVLRQIGVLPNSLYCKANASETVLPVQGPRIVDRLQEPYNNLAASVENGAYADNYEEPNSVVASRKASSFDIFNQPPTTAAEQYQADSRANPAHTEMSGIMGMAEPVTGSKPSSRVIHRPGGPVSDIFGNDNTYQPARTGVAINPQRYQSNVVFGHDEAPLPATTAAAAARSRNESASSVNNEYAFNGAGDPVTGSKPSSRVIHRPGGPVSDIFGTEASRSAPQQQQQQQQPAVAAPAEAPYSRPNTGRRDPNWSSLSYNNNGFDDTPLPTQTGRKHSSFGLSGAESQIEFGIAAPQQHRTGRGGYHNPNETQYEAADRKAAAATHAANVAAAGAVSGMVGTAGPGGRYDRNAPSVEAASKPSSKVLAPPGGKTSVFFG</sequence>
<dbReference type="EMBL" id="QEAP01001125">
    <property type="protein sequence ID" value="TPX51414.1"/>
    <property type="molecule type" value="Genomic_DNA"/>
</dbReference>
<gene>
    <name evidence="10" type="ORF">CcCBS67573_g10026</name>
</gene>
<comment type="similarity">
    <text evidence="4">Belongs to the MAP Jupiter family.</text>
</comment>
<dbReference type="OrthoDB" id="5440at2759"/>
<dbReference type="SUPFAM" id="SSF54427">
    <property type="entry name" value="NTF2-like"/>
    <property type="match status" value="1"/>
</dbReference>
<feature type="compositionally biased region" description="Low complexity" evidence="9">
    <location>
        <begin position="355"/>
        <end position="374"/>
    </location>
</feature>
<accession>A0A507DIJ0</accession>
<dbReference type="AlphaFoldDB" id="A0A507DIJ0"/>
<evidence type="ECO:0000313" key="10">
    <source>
        <dbReference type="EMBL" id="TPX51414.1"/>
    </source>
</evidence>
<organism evidence="10 11">
    <name type="scientific">Chytriomyces confervae</name>
    <dbReference type="NCBI Taxonomy" id="246404"/>
    <lineage>
        <taxon>Eukaryota</taxon>
        <taxon>Fungi</taxon>
        <taxon>Fungi incertae sedis</taxon>
        <taxon>Chytridiomycota</taxon>
        <taxon>Chytridiomycota incertae sedis</taxon>
        <taxon>Chytridiomycetes</taxon>
        <taxon>Chytridiales</taxon>
        <taxon>Chytriomycetaceae</taxon>
        <taxon>Chytriomyces</taxon>
    </lineage>
</organism>
<evidence type="ECO:0000256" key="4">
    <source>
        <dbReference type="ARBA" id="ARBA00005344"/>
    </source>
</evidence>
<dbReference type="PANTHER" id="PTHR34930:SF2">
    <property type="entry name" value="MICROTUBULE-ASSOCIATED PROTEIN JUPITER"/>
    <property type="match status" value="1"/>
</dbReference>
<dbReference type="STRING" id="246404.A0A507DIJ0"/>
<keyword evidence="11" id="KW-1185">Reference proteome</keyword>
<evidence type="ECO:0000256" key="3">
    <source>
        <dbReference type="ARBA" id="ARBA00004496"/>
    </source>
</evidence>
<dbReference type="InterPro" id="IPR032710">
    <property type="entry name" value="NTF2-like_dom_sf"/>
</dbReference>
<proteinExistence type="inferred from homology"/>
<comment type="function">
    <text evidence="1">Binds to all microtubule populations.</text>
</comment>
<protein>
    <recommendedName>
        <fullName evidence="5">Microtubule-associated protein Jupiter</fullName>
    </recommendedName>
</protein>
<dbReference type="InterPro" id="IPR033335">
    <property type="entry name" value="JUPITER"/>
</dbReference>
<feature type="compositionally biased region" description="Polar residues" evidence="9">
    <location>
        <begin position="386"/>
        <end position="406"/>
    </location>
</feature>
<name>A0A507DIJ0_9FUNG</name>
<evidence type="ECO:0000256" key="8">
    <source>
        <dbReference type="ARBA" id="ARBA00023242"/>
    </source>
</evidence>
<evidence type="ECO:0000256" key="6">
    <source>
        <dbReference type="ARBA" id="ARBA00022490"/>
    </source>
</evidence>
<comment type="subcellular location">
    <subcellularLocation>
        <location evidence="3">Cytoplasm</location>
    </subcellularLocation>
    <subcellularLocation>
        <location evidence="2">Nucleus</location>
    </subcellularLocation>
</comment>
<keyword evidence="6" id="KW-0963">Cytoplasm</keyword>
<dbReference type="Proteomes" id="UP000320333">
    <property type="component" value="Unassembled WGS sequence"/>
</dbReference>
<feature type="region of interest" description="Disordered" evidence="9">
    <location>
        <begin position="471"/>
        <end position="512"/>
    </location>
</feature>
<evidence type="ECO:0000256" key="2">
    <source>
        <dbReference type="ARBA" id="ARBA00004123"/>
    </source>
</evidence>
<evidence type="ECO:0000256" key="5">
    <source>
        <dbReference type="ARBA" id="ARBA00021471"/>
    </source>
</evidence>
<dbReference type="GO" id="GO:0005634">
    <property type="term" value="C:nucleus"/>
    <property type="evidence" value="ECO:0007669"/>
    <property type="project" value="UniProtKB-SubCell"/>
</dbReference>
<comment type="caution">
    <text evidence="10">The sequence shown here is derived from an EMBL/GenBank/DDBJ whole genome shotgun (WGS) entry which is preliminary data.</text>
</comment>
<feature type="region of interest" description="Disordered" evidence="9">
    <location>
        <begin position="303"/>
        <end position="413"/>
    </location>
</feature>
<evidence type="ECO:0000256" key="1">
    <source>
        <dbReference type="ARBA" id="ARBA00003805"/>
    </source>
</evidence>
<feature type="compositionally biased region" description="Low complexity" evidence="9">
    <location>
        <begin position="303"/>
        <end position="312"/>
    </location>
</feature>
<keyword evidence="7" id="KW-0597">Phosphoprotein</keyword>
<keyword evidence="8" id="KW-0539">Nucleus</keyword>
<reference evidence="10 11" key="1">
    <citation type="journal article" date="2019" name="Sci. Rep.">
        <title>Comparative genomics of chytrid fungi reveal insights into the obligate biotrophic and pathogenic lifestyle of Synchytrium endobioticum.</title>
        <authorList>
            <person name="van de Vossenberg B.T.L.H."/>
            <person name="Warris S."/>
            <person name="Nguyen H.D.T."/>
            <person name="van Gent-Pelzer M.P.E."/>
            <person name="Joly D.L."/>
            <person name="van de Geest H.C."/>
            <person name="Bonants P.J.M."/>
            <person name="Smith D.S."/>
            <person name="Levesque C.A."/>
            <person name="van der Lee T.A.J."/>
        </authorList>
    </citation>
    <scope>NUCLEOTIDE SEQUENCE [LARGE SCALE GENOMIC DNA]</scope>
    <source>
        <strain evidence="10 11">CBS 675.73</strain>
    </source>
</reference>
<evidence type="ECO:0000256" key="9">
    <source>
        <dbReference type="SAM" id="MobiDB-lite"/>
    </source>
</evidence>
<dbReference type="PANTHER" id="PTHR34930">
    <property type="entry name" value="GEO05313P1"/>
    <property type="match status" value="1"/>
</dbReference>
<evidence type="ECO:0000313" key="11">
    <source>
        <dbReference type="Proteomes" id="UP000320333"/>
    </source>
</evidence>
<dbReference type="Gene3D" id="3.10.450.50">
    <property type="match status" value="1"/>
</dbReference>